<dbReference type="InterPro" id="IPR012337">
    <property type="entry name" value="RNaseH-like_sf"/>
</dbReference>
<feature type="region of interest" description="Disordered" evidence="1">
    <location>
        <begin position="141"/>
        <end position="202"/>
    </location>
</feature>
<protein>
    <recommendedName>
        <fullName evidence="4">Integrase catalytic domain-containing protein</fullName>
    </recommendedName>
</protein>
<dbReference type="Ensembl" id="ENSMALT00000001656.1">
    <property type="protein sequence ID" value="ENSMALP00000001605.1"/>
    <property type="gene ID" value="ENSMALG00000001199.1"/>
</dbReference>
<dbReference type="PANTHER" id="PTHR37984">
    <property type="entry name" value="PROTEIN CBG26694"/>
    <property type="match status" value="1"/>
</dbReference>
<dbReference type="PANTHER" id="PTHR37984:SF5">
    <property type="entry name" value="PROTEIN NYNRIN-LIKE"/>
    <property type="match status" value="1"/>
</dbReference>
<reference evidence="2" key="1">
    <citation type="submission" date="2025-08" db="UniProtKB">
        <authorList>
            <consortium name="Ensembl"/>
        </authorList>
    </citation>
    <scope>IDENTIFICATION</scope>
</reference>
<name>A0A3Q3Q0K8_MONAL</name>
<feature type="compositionally biased region" description="Basic and acidic residues" evidence="1">
    <location>
        <begin position="193"/>
        <end position="202"/>
    </location>
</feature>
<dbReference type="SUPFAM" id="SSF53098">
    <property type="entry name" value="Ribonuclease H-like"/>
    <property type="match status" value="1"/>
</dbReference>
<dbReference type="AlphaFoldDB" id="A0A3Q3Q0K8"/>
<keyword evidence="3" id="KW-1185">Reference proteome</keyword>
<dbReference type="Gene3D" id="3.30.420.10">
    <property type="entry name" value="Ribonuclease H-like superfamily/Ribonuclease H"/>
    <property type="match status" value="1"/>
</dbReference>
<evidence type="ECO:0008006" key="4">
    <source>
        <dbReference type="Google" id="ProtNLM"/>
    </source>
</evidence>
<dbReference type="Proteomes" id="UP000261600">
    <property type="component" value="Unplaced"/>
</dbReference>
<dbReference type="InterPro" id="IPR050951">
    <property type="entry name" value="Retrovirus_Pol_polyprotein"/>
</dbReference>
<evidence type="ECO:0000313" key="3">
    <source>
        <dbReference type="Proteomes" id="UP000261600"/>
    </source>
</evidence>
<sequence length="202" mass="23286">MKEHAAIYIYICARHGFPQCVMSDNGPQYSCSEFKDFAYGKAEKGVQIVKRLFRKAADSNTDHHLALLSYRAAPLECGKSPAEPLMNRKLLLHYHTYRKGIMTKQRLECLQENDATVLQEVGPRLFKVKPEDGQVLRRNRESLLKTPEKFEEPVQDIEPDKQSRSLNLPHDELVPEQPKADIPVLRRSTRPRKPPERLIEQG</sequence>
<organism evidence="2 3">
    <name type="scientific">Monopterus albus</name>
    <name type="common">Swamp eel</name>
    <dbReference type="NCBI Taxonomy" id="43700"/>
    <lineage>
        <taxon>Eukaryota</taxon>
        <taxon>Metazoa</taxon>
        <taxon>Chordata</taxon>
        <taxon>Craniata</taxon>
        <taxon>Vertebrata</taxon>
        <taxon>Euteleostomi</taxon>
        <taxon>Actinopterygii</taxon>
        <taxon>Neopterygii</taxon>
        <taxon>Teleostei</taxon>
        <taxon>Neoteleostei</taxon>
        <taxon>Acanthomorphata</taxon>
        <taxon>Anabantaria</taxon>
        <taxon>Synbranchiformes</taxon>
        <taxon>Synbranchidae</taxon>
        <taxon>Monopterus</taxon>
    </lineage>
</organism>
<dbReference type="InterPro" id="IPR036397">
    <property type="entry name" value="RNaseH_sf"/>
</dbReference>
<reference evidence="2" key="2">
    <citation type="submission" date="2025-09" db="UniProtKB">
        <authorList>
            <consortium name="Ensembl"/>
        </authorList>
    </citation>
    <scope>IDENTIFICATION</scope>
</reference>
<accession>A0A3Q3Q0K8</accession>
<feature type="compositionally biased region" description="Basic and acidic residues" evidence="1">
    <location>
        <begin position="141"/>
        <end position="173"/>
    </location>
</feature>
<dbReference type="STRING" id="43700.ENSMALP00000001605"/>
<evidence type="ECO:0000313" key="2">
    <source>
        <dbReference type="Ensembl" id="ENSMALP00000001605.1"/>
    </source>
</evidence>
<dbReference type="GO" id="GO:0003676">
    <property type="term" value="F:nucleic acid binding"/>
    <property type="evidence" value="ECO:0007669"/>
    <property type="project" value="InterPro"/>
</dbReference>
<proteinExistence type="predicted"/>
<evidence type="ECO:0000256" key="1">
    <source>
        <dbReference type="SAM" id="MobiDB-lite"/>
    </source>
</evidence>